<gene>
    <name evidence="1" type="ORF">GPUN_1888</name>
</gene>
<protein>
    <recommendedName>
        <fullName evidence="3">SnoaL-like domain-containing protein</fullName>
    </recommendedName>
</protein>
<dbReference type="Gene3D" id="3.10.450.50">
    <property type="match status" value="2"/>
</dbReference>
<reference evidence="1 2" key="2">
    <citation type="journal article" date="2017" name="Antonie Van Leeuwenhoek">
        <title>Rhizobium rhizosphaerae sp. nov., a novel species isolated from rice rhizosphere.</title>
        <authorList>
            <person name="Zhao J.J."/>
            <person name="Zhang J."/>
            <person name="Zhang R.J."/>
            <person name="Zhang C.W."/>
            <person name="Yin H.Q."/>
            <person name="Zhang X.X."/>
        </authorList>
    </citation>
    <scope>NUCLEOTIDE SEQUENCE [LARGE SCALE GENOMIC DNA]</scope>
    <source>
        <strain evidence="1 2">ACAM 611</strain>
    </source>
</reference>
<accession>H5TCH7</accession>
<reference evidence="1 2" key="1">
    <citation type="journal article" date="2012" name="J. Bacteriol.">
        <title>Genome sequence of proteorhodopsin-containing sea ice bacterium Glaciecola punicea ACAM 611T.</title>
        <authorList>
            <person name="Qin Q.-L."/>
            <person name="Xie B.-B."/>
            <person name="Shu Y.-L."/>
            <person name="Rong J.-C."/>
            <person name="Zhao D.-L."/>
            <person name="Zhang X.-Y."/>
            <person name="Chen X.-L."/>
            <person name="Zhou B.-C."/>
            <person name="Zhanga Y.-Z."/>
        </authorList>
    </citation>
    <scope>NUCLEOTIDE SEQUENCE [LARGE SCALE GENOMIC DNA]</scope>
    <source>
        <strain evidence="1 2">ACAM 611</strain>
    </source>
</reference>
<evidence type="ECO:0000313" key="1">
    <source>
        <dbReference type="EMBL" id="GAB56004.1"/>
    </source>
</evidence>
<keyword evidence="2" id="KW-1185">Reference proteome</keyword>
<dbReference type="AlphaFoldDB" id="H5TCH7"/>
<dbReference type="eggNOG" id="COG5485">
    <property type="taxonomic scope" value="Bacteria"/>
</dbReference>
<dbReference type="STRING" id="56804.BAE46_06535"/>
<dbReference type="EMBL" id="BAET01000019">
    <property type="protein sequence ID" value="GAB56004.1"/>
    <property type="molecule type" value="Genomic_DNA"/>
</dbReference>
<dbReference type="InterPro" id="IPR009959">
    <property type="entry name" value="Cyclase_SnoaL-like"/>
</dbReference>
<dbReference type="GO" id="GO:0030638">
    <property type="term" value="P:polyketide metabolic process"/>
    <property type="evidence" value="ECO:0007669"/>
    <property type="project" value="InterPro"/>
</dbReference>
<name>H5TCH7_9ALTE</name>
<dbReference type="Pfam" id="PF07366">
    <property type="entry name" value="SnoaL"/>
    <property type="match status" value="1"/>
</dbReference>
<dbReference type="InterPro" id="IPR032710">
    <property type="entry name" value="NTF2-like_dom_sf"/>
</dbReference>
<organism evidence="1 2">
    <name type="scientific">Glaciecola punicea ACAM 611</name>
    <dbReference type="NCBI Taxonomy" id="1121923"/>
    <lineage>
        <taxon>Bacteria</taxon>
        <taxon>Pseudomonadati</taxon>
        <taxon>Pseudomonadota</taxon>
        <taxon>Gammaproteobacteria</taxon>
        <taxon>Alteromonadales</taxon>
        <taxon>Alteromonadaceae</taxon>
        <taxon>Glaciecola</taxon>
    </lineage>
</organism>
<proteinExistence type="predicted"/>
<comment type="caution">
    <text evidence="1">The sequence shown here is derived from an EMBL/GenBank/DDBJ whole genome shotgun (WGS) entry which is preliminary data.</text>
</comment>
<dbReference type="SUPFAM" id="SSF54427">
    <property type="entry name" value="NTF2-like"/>
    <property type="match status" value="2"/>
</dbReference>
<dbReference type="Proteomes" id="UP000053586">
    <property type="component" value="Unassembled WGS sequence"/>
</dbReference>
<evidence type="ECO:0000313" key="2">
    <source>
        <dbReference type="Proteomes" id="UP000053586"/>
    </source>
</evidence>
<dbReference type="RefSeq" id="WP_006005675.1">
    <property type="nucleotide sequence ID" value="NZ_BAET01000019.1"/>
</dbReference>
<sequence length="381" mass="42937">MNHKTALTNNIMPLPQSNVTQLYWKNLPALLNPTAPKSQTLEGFDNEFIDIVDYIIRITHRIWEQKNVGLCNNYYAEYCPVHTLGAYADAVSSVVTGTLQTISAFPDRSLIGENVIWRDLGPDQGYYSSHRITSIMTNKGLSEFGEATHKTGRVTTIADCVCFENKIVYEWLVRDNSFLVKQLGIEVLDASEHFAKIPTHPKFEEWRQAEICRVRAQQQSEHQYKTPVDKAVLEFSSKWLDTLFNQKNFGKANVFYHINAKLQWPGGRQAVGIPGIKGTIIQWLASCPDAQATCDHVCAVPFEQETDVVDIAIRWSLTGTFSSKDKKLSAYCGQNFFILAASHLRLVSGKIAQEWTVFDEVAAYANLIRDFNSTNDNSGAK</sequence>
<evidence type="ECO:0008006" key="3">
    <source>
        <dbReference type="Google" id="ProtNLM"/>
    </source>
</evidence>